<comment type="similarity">
    <text evidence="1 3">Belongs to the short-chain dehydrogenases/reductases (SDR) family.</text>
</comment>
<keyword evidence="2" id="KW-0560">Oxidoreductase</keyword>
<evidence type="ECO:0000256" key="1">
    <source>
        <dbReference type="ARBA" id="ARBA00006484"/>
    </source>
</evidence>
<dbReference type="HOGENOM" id="CLU_010194_2_10_5"/>
<dbReference type="SMART" id="SM00822">
    <property type="entry name" value="PKS_KR"/>
    <property type="match status" value="1"/>
</dbReference>
<gene>
    <name evidence="5" type="ordered locus">Meso_4514</name>
</gene>
<dbReference type="GO" id="GO:0016491">
    <property type="term" value="F:oxidoreductase activity"/>
    <property type="evidence" value="ECO:0007669"/>
    <property type="project" value="UniProtKB-KW"/>
</dbReference>
<dbReference type="EMBL" id="CP000391">
    <property type="protein sequence ID" value="ABG65540.1"/>
    <property type="molecule type" value="Genomic_DNA"/>
</dbReference>
<evidence type="ECO:0000313" key="5">
    <source>
        <dbReference type="EMBL" id="ABG65540.1"/>
    </source>
</evidence>
<dbReference type="InterPro" id="IPR057326">
    <property type="entry name" value="KR_dom"/>
</dbReference>
<reference evidence="5" key="1">
    <citation type="submission" date="2006-06" db="EMBL/GenBank/DDBJ databases">
        <title>Complete sequence of Plasmid 2 of Chelativorans sp. BNC1.</title>
        <authorList>
            <consortium name="US DOE Joint Genome Institute"/>
            <person name="Copeland A."/>
            <person name="Lucas S."/>
            <person name="Lapidus A."/>
            <person name="Barry K."/>
            <person name="Detter J.C."/>
            <person name="Glavina del Rio T."/>
            <person name="Hammon N."/>
            <person name="Israni S."/>
            <person name="Dalin E."/>
            <person name="Tice H."/>
            <person name="Pitluck S."/>
            <person name="Chertkov O."/>
            <person name="Brettin T."/>
            <person name="Bruce D."/>
            <person name="Han C."/>
            <person name="Tapia R."/>
            <person name="Gilna P."/>
            <person name="Schmutz J."/>
            <person name="Larimer F."/>
            <person name="Land M."/>
            <person name="Hauser L."/>
            <person name="Kyrpides N."/>
            <person name="Mikhailova N."/>
            <person name="Richardson P."/>
        </authorList>
    </citation>
    <scope>NUCLEOTIDE SEQUENCE</scope>
    <source>
        <strain evidence="5">BNC1</strain>
        <plasmid evidence="5">2</plasmid>
    </source>
</reference>
<dbReference type="Gene3D" id="3.40.50.720">
    <property type="entry name" value="NAD(P)-binding Rossmann-like Domain"/>
    <property type="match status" value="1"/>
</dbReference>
<dbReference type="InterPro" id="IPR002347">
    <property type="entry name" value="SDR_fam"/>
</dbReference>
<dbReference type="PANTHER" id="PTHR44196:SF1">
    <property type="entry name" value="DEHYDROGENASE_REDUCTASE SDR FAMILY MEMBER 7B"/>
    <property type="match status" value="1"/>
</dbReference>
<evidence type="ECO:0000259" key="4">
    <source>
        <dbReference type="SMART" id="SM00822"/>
    </source>
</evidence>
<accession>Q11AN5</accession>
<protein>
    <submittedName>
        <fullName evidence="5">Short-chain dehydrogenase/reductase SDR</fullName>
    </submittedName>
</protein>
<dbReference type="KEGG" id="mes:Meso_4514"/>
<geneLocation type="plasmid" evidence="5">
    <name>2</name>
</geneLocation>
<name>Q11AN5_CHESB</name>
<dbReference type="InterPro" id="IPR036291">
    <property type="entry name" value="NAD(P)-bd_dom_sf"/>
</dbReference>
<dbReference type="PRINTS" id="PR00081">
    <property type="entry name" value="GDHRDH"/>
</dbReference>
<sequence>MDIRNKVAVVTGASSGVGRRIAERLAEKGAKLGLLGRDAARLEETVSACSALGAEVAFAAGDIGATDYVASSLAGFERDLGPIDILANCAGISLPRRMKLEEIAPDRWDEMIQTNVRGTYLTCHHVIAGMKDRGQGVIVNIGSTAAHIAKPGVSAYAASKFAVRALTDSLIEECDGTGVRTCMVSSGPINTPIWEKALGPMPMEREFMLQPDDIADAALWLIERPAHVRADEILLRPVSRPAASSATPTVTQGVSRG</sequence>
<feature type="domain" description="Ketoreductase" evidence="4">
    <location>
        <begin position="6"/>
        <end position="192"/>
    </location>
</feature>
<evidence type="ECO:0000256" key="3">
    <source>
        <dbReference type="RuleBase" id="RU000363"/>
    </source>
</evidence>
<dbReference type="PANTHER" id="PTHR44196">
    <property type="entry name" value="DEHYDROGENASE/REDUCTASE SDR FAMILY MEMBER 7B"/>
    <property type="match status" value="1"/>
</dbReference>
<dbReference type="SUPFAM" id="SSF51735">
    <property type="entry name" value="NAD(P)-binding Rossmann-fold domains"/>
    <property type="match status" value="1"/>
</dbReference>
<dbReference type="AlphaFoldDB" id="Q11AN5"/>
<keyword evidence="5" id="KW-0614">Plasmid</keyword>
<dbReference type="PRINTS" id="PR00080">
    <property type="entry name" value="SDRFAMILY"/>
</dbReference>
<dbReference type="GO" id="GO:0016020">
    <property type="term" value="C:membrane"/>
    <property type="evidence" value="ECO:0007669"/>
    <property type="project" value="TreeGrafter"/>
</dbReference>
<dbReference type="Pfam" id="PF00106">
    <property type="entry name" value="adh_short"/>
    <property type="match status" value="1"/>
</dbReference>
<dbReference type="OrthoDB" id="9810734at2"/>
<evidence type="ECO:0000256" key="2">
    <source>
        <dbReference type="ARBA" id="ARBA00023002"/>
    </source>
</evidence>
<proteinExistence type="inferred from homology"/>
<dbReference type="CDD" id="cd05233">
    <property type="entry name" value="SDR_c"/>
    <property type="match status" value="1"/>
</dbReference>
<organism evidence="5">
    <name type="scientific">Chelativorans sp. (strain BNC1)</name>
    <dbReference type="NCBI Taxonomy" id="266779"/>
    <lineage>
        <taxon>Bacteria</taxon>
        <taxon>Pseudomonadati</taxon>
        <taxon>Pseudomonadota</taxon>
        <taxon>Alphaproteobacteria</taxon>
        <taxon>Hyphomicrobiales</taxon>
        <taxon>Phyllobacteriaceae</taxon>
        <taxon>Chelativorans</taxon>
    </lineage>
</organism>
<dbReference type="eggNOG" id="COG4221">
    <property type="taxonomic scope" value="Bacteria"/>
</dbReference>
<dbReference type="FunFam" id="3.40.50.720:FF:000084">
    <property type="entry name" value="Short-chain dehydrogenase reductase"/>
    <property type="match status" value="1"/>
</dbReference>